<reference evidence="2" key="1">
    <citation type="journal article" date="2014" name="Int. J. Syst. Evol. Microbiol.">
        <title>Complete genome sequence of Corynebacterium casei LMG S-19264T (=DSM 44701T), isolated from a smear-ripened cheese.</title>
        <authorList>
            <consortium name="US DOE Joint Genome Institute (JGI-PGF)"/>
            <person name="Walter F."/>
            <person name="Albersmeier A."/>
            <person name="Kalinowski J."/>
            <person name="Ruckert C."/>
        </authorList>
    </citation>
    <scope>NUCLEOTIDE SEQUENCE</scope>
    <source>
        <strain evidence="2">NBRC 110071</strain>
    </source>
</reference>
<evidence type="ECO:0000313" key="2">
    <source>
        <dbReference type="EMBL" id="GLQ30869.1"/>
    </source>
</evidence>
<dbReference type="InterPro" id="IPR003776">
    <property type="entry name" value="YcaO-like_dom"/>
</dbReference>
<sequence length="763" mass="85138">MPLEARKQDTTVSDVPIQDAVRTPITDQILCWHPSYNVYVFENRDVLLLSESQQWLLPHAQFPYLDLLNGLLSCNDIVSMFSGHNLLGGGSEFLGDRTDGSGNYASKTALFYQQVQQLKSSSILIESALAEHYIQPEFSGDGDLAVLDHSLEIQVINLSVASELGAIHSVLLDAGHSVLSTMSESLPITYVVVDDFLDPRITGLSLTGRVLIIKLTGESVWLSPWYLASHFHHFEKLQRRVLDNQPVRKSAMMKWPERIHSIPVRVDGSLSQSQRNTLKEMVVDQLSSGASNYLFVFHKATSQLEKHPINPELLMDVGIAGQVGAPVVLKSCINRFNQDGGSRSVSADETVSRLRALVSPITGIINHFREVTLGHESPVKTYRTGFFKTPAVLKPEVMEQGFVQICMGKGVEPIQSQASALCEAVERYCALYRDELPLLQKNESQLQEEGKRTVNYQQLVPYSSVQYQTFNDSNHPDSLLKQAAIPYQNQVIHWLPAWSLTREESVYVPLSQCYSGIPFEEEQYGRWHSNGCAAGNTVEEAILQGLFELIERDAVAIWWYNRLTRPAFDLSRIHPENLEKLTKTLSPTHETGHAFWVLDLTSDIGVPVMAAIGKDKQTGGFVMGFGCHLRADIAAQRALTELCQLIPIRNQNGAPFDFDAIVDGTYLHPDDAHLPPTMSSDGQDIAEDVVALVHKLSDLNMETLVFDYSRSDIPLKTVKVFVPGLCHIWPQLANERLYTVPVTMGLRSEVYSEAALNPQALYI</sequence>
<organism evidence="2 3">
    <name type="scientific">Litoribrevibacter albus</name>
    <dbReference type="NCBI Taxonomy" id="1473156"/>
    <lineage>
        <taxon>Bacteria</taxon>
        <taxon>Pseudomonadati</taxon>
        <taxon>Pseudomonadota</taxon>
        <taxon>Gammaproteobacteria</taxon>
        <taxon>Oceanospirillales</taxon>
        <taxon>Oceanospirillaceae</taxon>
        <taxon>Litoribrevibacter</taxon>
    </lineage>
</organism>
<evidence type="ECO:0000259" key="1">
    <source>
        <dbReference type="PROSITE" id="PS51664"/>
    </source>
</evidence>
<dbReference type="PANTHER" id="PTHR37809">
    <property type="entry name" value="RIBOSOMAL PROTEIN S12 METHYLTHIOTRANSFERASE ACCESSORY FACTOR YCAO"/>
    <property type="match status" value="1"/>
</dbReference>
<dbReference type="Pfam" id="PF02624">
    <property type="entry name" value="YcaO"/>
    <property type="match status" value="1"/>
</dbReference>
<name>A0AA37W765_9GAMM</name>
<evidence type="ECO:0000313" key="3">
    <source>
        <dbReference type="Proteomes" id="UP001161389"/>
    </source>
</evidence>
<feature type="domain" description="YcaO" evidence="1">
    <location>
        <begin position="408"/>
        <end position="763"/>
    </location>
</feature>
<dbReference type="Gene3D" id="3.30.1330.230">
    <property type="match status" value="1"/>
</dbReference>
<dbReference type="PANTHER" id="PTHR37809:SF1">
    <property type="entry name" value="RIBOSOMAL PROTEIN S12 METHYLTHIOTRANSFERASE ACCESSORY FACTOR YCAO"/>
    <property type="match status" value="1"/>
</dbReference>
<keyword evidence="3" id="KW-1185">Reference proteome</keyword>
<dbReference type="AlphaFoldDB" id="A0AA37W765"/>
<dbReference type="PROSITE" id="PS51664">
    <property type="entry name" value="YCAO"/>
    <property type="match status" value="1"/>
</dbReference>
<reference evidence="2" key="2">
    <citation type="submission" date="2023-01" db="EMBL/GenBank/DDBJ databases">
        <title>Draft genome sequence of Litoribrevibacter albus strain NBRC 110071.</title>
        <authorList>
            <person name="Sun Q."/>
            <person name="Mori K."/>
        </authorList>
    </citation>
    <scope>NUCLEOTIDE SEQUENCE</scope>
    <source>
        <strain evidence="2">NBRC 110071</strain>
    </source>
</reference>
<dbReference type="Gene3D" id="3.30.40.250">
    <property type="match status" value="1"/>
</dbReference>
<dbReference type="RefSeq" id="WP_284380287.1">
    <property type="nucleotide sequence ID" value="NZ_BSNM01000009.1"/>
</dbReference>
<proteinExistence type="predicted"/>
<accession>A0AA37W765</accession>
<dbReference type="Proteomes" id="UP001161389">
    <property type="component" value="Unassembled WGS sequence"/>
</dbReference>
<comment type="caution">
    <text evidence="2">The sequence shown here is derived from an EMBL/GenBank/DDBJ whole genome shotgun (WGS) entry which is preliminary data.</text>
</comment>
<dbReference type="NCBIfam" id="TIGR00702">
    <property type="entry name" value="YcaO-type kinase domain"/>
    <property type="match status" value="1"/>
</dbReference>
<protein>
    <recommendedName>
        <fullName evidence="1">YcaO domain-containing protein</fullName>
    </recommendedName>
</protein>
<gene>
    <name evidence="2" type="ORF">GCM10007876_13480</name>
</gene>
<dbReference type="EMBL" id="BSNM01000009">
    <property type="protein sequence ID" value="GLQ30869.1"/>
    <property type="molecule type" value="Genomic_DNA"/>
</dbReference>
<dbReference type="Gene3D" id="3.30.160.660">
    <property type="match status" value="1"/>
</dbReference>